<gene>
    <name evidence="2" type="ORF">NGRA_2313</name>
</gene>
<dbReference type="SUPFAM" id="SSF53098">
    <property type="entry name" value="Ribonuclease H-like"/>
    <property type="match status" value="1"/>
</dbReference>
<proteinExistence type="predicted"/>
<accession>A0A9P6GWW9</accession>
<sequence length="130" mass="14813">MGEGFINDKFKEMCRTQGIKHRKVSIEAHRRNGRVERVIGTLRETMAKVDVDVFENKASESIRIYNTSYHSGIKFTPLEAIQDGSGKVMIENGPEGGYTKRFIAIKREEFIKNQIVGVAKVKILEDRVNI</sequence>
<dbReference type="GO" id="GO:0003676">
    <property type="term" value="F:nucleic acid binding"/>
    <property type="evidence" value="ECO:0007669"/>
    <property type="project" value="InterPro"/>
</dbReference>
<dbReference type="AlphaFoldDB" id="A0A9P6GWW9"/>
<feature type="domain" description="Integrase catalytic" evidence="1">
    <location>
        <begin position="1"/>
        <end position="85"/>
    </location>
</feature>
<protein>
    <recommendedName>
        <fullName evidence="1">Integrase catalytic domain-containing protein</fullName>
    </recommendedName>
</protein>
<reference evidence="2 3" key="1">
    <citation type="journal article" date="2020" name="Genome Biol. Evol.">
        <title>Comparative genomics of strictly vertically transmitted, feminizing microsporidia endosymbionts of amphipod crustaceans.</title>
        <authorList>
            <person name="Cormier A."/>
            <person name="Chebbi M.A."/>
            <person name="Giraud I."/>
            <person name="Wattier R."/>
            <person name="Teixeira M."/>
            <person name="Gilbert C."/>
            <person name="Rigaud T."/>
            <person name="Cordaux R."/>
        </authorList>
    </citation>
    <scope>NUCLEOTIDE SEQUENCE [LARGE SCALE GENOMIC DNA]</scope>
    <source>
        <strain evidence="2 3">Ou3-Ou53</strain>
    </source>
</reference>
<evidence type="ECO:0000313" key="2">
    <source>
        <dbReference type="EMBL" id="KAF9761953.1"/>
    </source>
</evidence>
<comment type="caution">
    <text evidence="2">The sequence shown here is derived from an EMBL/GenBank/DDBJ whole genome shotgun (WGS) entry which is preliminary data.</text>
</comment>
<dbReference type="InterPro" id="IPR036397">
    <property type="entry name" value="RNaseH_sf"/>
</dbReference>
<dbReference type="GO" id="GO:0005634">
    <property type="term" value="C:nucleus"/>
    <property type="evidence" value="ECO:0007669"/>
    <property type="project" value="UniProtKB-ARBA"/>
</dbReference>
<name>A0A9P6GWW9_9MICR</name>
<evidence type="ECO:0000313" key="3">
    <source>
        <dbReference type="Proteomes" id="UP000740883"/>
    </source>
</evidence>
<evidence type="ECO:0000259" key="1">
    <source>
        <dbReference type="PROSITE" id="PS50994"/>
    </source>
</evidence>
<dbReference type="Gene3D" id="3.30.420.10">
    <property type="entry name" value="Ribonuclease H-like superfamily/Ribonuclease H"/>
    <property type="match status" value="1"/>
</dbReference>
<dbReference type="InterPro" id="IPR012337">
    <property type="entry name" value="RNaseH-like_sf"/>
</dbReference>
<dbReference type="EMBL" id="SBJO01000234">
    <property type="protein sequence ID" value="KAF9761953.1"/>
    <property type="molecule type" value="Genomic_DNA"/>
</dbReference>
<dbReference type="PROSITE" id="PS50994">
    <property type="entry name" value="INTEGRASE"/>
    <property type="match status" value="1"/>
</dbReference>
<keyword evidence="3" id="KW-1185">Reference proteome</keyword>
<dbReference type="InterPro" id="IPR001584">
    <property type="entry name" value="Integrase_cat-core"/>
</dbReference>
<dbReference type="GO" id="GO:0015074">
    <property type="term" value="P:DNA integration"/>
    <property type="evidence" value="ECO:0007669"/>
    <property type="project" value="InterPro"/>
</dbReference>
<organism evidence="2 3">
    <name type="scientific">Nosema granulosis</name>
    <dbReference type="NCBI Taxonomy" id="83296"/>
    <lineage>
        <taxon>Eukaryota</taxon>
        <taxon>Fungi</taxon>
        <taxon>Fungi incertae sedis</taxon>
        <taxon>Microsporidia</taxon>
        <taxon>Nosematidae</taxon>
        <taxon>Nosema</taxon>
    </lineage>
</organism>
<dbReference type="OrthoDB" id="2195487at2759"/>
<dbReference type="Proteomes" id="UP000740883">
    <property type="component" value="Unassembled WGS sequence"/>
</dbReference>